<dbReference type="EMBL" id="BIFR01000001">
    <property type="protein sequence ID" value="GCE12082.1"/>
    <property type="molecule type" value="Genomic_DNA"/>
</dbReference>
<evidence type="ECO:0000256" key="5">
    <source>
        <dbReference type="ARBA" id="ARBA00022692"/>
    </source>
</evidence>
<feature type="transmembrane region" description="Helical" evidence="8">
    <location>
        <begin position="77"/>
        <end position="98"/>
    </location>
</feature>
<sequence length="378" mass="41477">MASLFGSPPSGKPSDIAQWVRRFLIVMTLLGGVALLGVVAWFFSRIAHALLIFIVSMLLAYVIYPLVGLLKRFLPTFVAIFLTYIVVFGLLLFFLYVVGLTAFGQLLGLVTSIQQYLPQFFGNIQPALRYLQRIGITSDDLKSSGQQILNYFLHLVGDIQPLLVNLFTLFLDSILVTTLSIYFVIDGPRFLNWLRTRTPRANRESISFFVQTLDRTMGGFIRGQLFLGTLMSGLIGLGLFFLGVPYAVLLALVVFVLEFIPQIGPYISGTIIVVVALVTRGWQIGLTVAIMSSFVQAILDGQILAPRIIGHAVGLNPIISILALLVGTDLFGLAGAFFSAPVAGILQIFVGAAYYSWKQEHPEQFAEEAPEKATESSS</sequence>
<feature type="transmembrane region" description="Helical" evidence="8">
    <location>
        <begin position="23"/>
        <end position="43"/>
    </location>
</feature>
<feature type="transmembrane region" description="Helical" evidence="8">
    <location>
        <begin position="303"/>
        <end position="325"/>
    </location>
</feature>
<dbReference type="GO" id="GO:0005886">
    <property type="term" value="C:plasma membrane"/>
    <property type="evidence" value="ECO:0007669"/>
    <property type="project" value="UniProtKB-SubCell"/>
</dbReference>
<accession>A0A401ZZ34</accession>
<keyword evidence="10" id="KW-1185">Reference proteome</keyword>
<evidence type="ECO:0000256" key="4">
    <source>
        <dbReference type="ARBA" id="ARBA00022475"/>
    </source>
</evidence>
<evidence type="ECO:0000256" key="7">
    <source>
        <dbReference type="ARBA" id="ARBA00023136"/>
    </source>
</evidence>
<name>A0A401ZZ34_9CHLR</name>
<comment type="subcellular location">
    <subcellularLocation>
        <location evidence="1">Cell membrane</location>
        <topology evidence="1">Multi-pass membrane protein</topology>
    </subcellularLocation>
</comment>
<evidence type="ECO:0000313" key="10">
    <source>
        <dbReference type="Proteomes" id="UP000287352"/>
    </source>
</evidence>
<dbReference type="GO" id="GO:0055085">
    <property type="term" value="P:transmembrane transport"/>
    <property type="evidence" value="ECO:0007669"/>
    <property type="project" value="TreeGrafter"/>
</dbReference>
<keyword evidence="3" id="KW-0813">Transport</keyword>
<comment type="caution">
    <text evidence="9">The sequence shown here is derived from an EMBL/GenBank/DDBJ whole genome shotgun (WGS) entry which is preliminary data.</text>
</comment>
<dbReference type="Proteomes" id="UP000287352">
    <property type="component" value="Unassembled WGS sequence"/>
</dbReference>
<keyword evidence="6 8" id="KW-1133">Transmembrane helix</keyword>
<dbReference type="PANTHER" id="PTHR21716">
    <property type="entry name" value="TRANSMEMBRANE PROTEIN"/>
    <property type="match status" value="1"/>
</dbReference>
<reference evidence="10" key="1">
    <citation type="submission" date="2018-12" db="EMBL/GenBank/DDBJ databases">
        <title>Tengunoibacter tsumagoiensis gen. nov., sp. nov., Dictyobacter kobayashii sp. nov., D. alpinus sp. nov., and D. joshuensis sp. nov. and description of Dictyobacteraceae fam. nov. within the order Ktedonobacterales isolated from Tengu-no-mugimeshi.</title>
        <authorList>
            <person name="Wang C.M."/>
            <person name="Zheng Y."/>
            <person name="Sakai Y."/>
            <person name="Toyoda A."/>
            <person name="Minakuchi Y."/>
            <person name="Abe K."/>
            <person name="Yokota A."/>
            <person name="Yabe S."/>
        </authorList>
    </citation>
    <scope>NUCLEOTIDE SEQUENCE [LARGE SCALE GENOMIC DNA]</scope>
    <source>
        <strain evidence="10">Uno3</strain>
    </source>
</reference>
<evidence type="ECO:0000256" key="6">
    <source>
        <dbReference type="ARBA" id="ARBA00022989"/>
    </source>
</evidence>
<dbReference type="PANTHER" id="PTHR21716:SF53">
    <property type="entry name" value="PERMEASE PERM-RELATED"/>
    <property type="match status" value="1"/>
</dbReference>
<feature type="transmembrane region" description="Helical" evidence="8">
    <location>
        <begin position="162"/>
        <end position="185"/>
    </location>
</feature>
<feature type="transmembrane region" description="Helical" evidence="8">
    <location>
        <begin position="49"/>
        <end position="70"/>
    </location>
</feature>
<comment type="similarity">
    <text evidence="2">Belongs to the autoinducer-2 exporter (AI-2E) (TC 2.A.86) family.</text>
</comment>
<feature type="transmembrane region" description="Helical" evidence="8">
    <location>
        <begin position="263"/>
        <end position="282"/>
    </location>
</feature>
<protein>
    <recommendedName>
        <fullName evidence="11">AI-2E family transporter</fullName>
    </recommendedName>
</protein>
<dbReference type="InterPro" id="IPR002549">
    <property type="entry name" value="AI-2E-like"/>
</dbReference>
<feature type="transmembrane region" description="Helical" evidence="8">
    <location>
        <begin position="331"/>
        <end position="355"/>
    </location>
</feature>
<dbReference type="AlphaFoldDB" id="A0A401ZZ34"/>
<evidence type="ECO:0000256" key="1">
    <source>
        <dbReference type="ARBA" id="ARBA00004651"/>
    </source>
</evidence>
<keyword evidence="7 8" id="KW-0472">Membrane</keyword>
<evidence type="ECO:0000256" key="8">
    <source>
        <dbReference type="SAM" id="Phobius"/>
    </source>
</evidence>
<evidence type="ECO:0008006" key="11">
    <source>
        <dbReference type="Google" id="ProtNLM"/>
    </source>
</evidence>
<keyword evidence="4" id="KW-1003">Cell membrane</keyword>
<gene>
    <name evidence="9" type="ORF">KTT_19410</name>
</gene>
<proteinExistence type="inferred from homology"/>
<dbReference type="Pfam" id="PF01594">
    <property type="entry name" value="AI-2E_transport"/>
    <property type="match status" value="1"/>
</dbReference>
<organism evidence="9 10">
    <name type="scientific">Tengunoibacter tsumagoiensis</name>
    <dbReference type="NCBI Taxonomy" id="2014871"/>
    <lineage>
        <taxon>Bacteria</taxon>
        <taxon>Bacillati</taxon>
        <taxon>Chloroflexota</taxon>
        <taxon>Ktedonobacteria</taxon>
        <taxon>Ktedonobacterales</taxon>
        <taxon>Dictyobacteraceae</taxon>
        <taxon>Tengunoibacter</taxon>
    </lineage>
</organism>
<dbReference type="OrthoDB" id="9793390at2"/>
<evidence type="ECO:0000256" key="2">
    <source>
        <dbReference type="ARBA" id="ARBA00009773"/>
    </source>
</evidence>
<keyword evidence="5 8" id="KW-0812">Transmembrane</keyword>
<feature type="transmembrane region" description="Helical" evidence="8">
    <location>
        <begin position="225"/>
        <end position="257"/>
    </location>
</feature>
<evidence type="ECO:0000256" key="3">
    <source>
        <dbReference type="ARBA" id="ARBA00022448"/>
    </source>
</evidence>
<dbReference type="RefSeq" id="WP_126579740.1">
    <property type="nucleotide sequence ID" value="NZ_BIFR01000001.1"/>
</dbReference>
<evidence type="ECO:0000313" key="9">
    <source>
        <dbReference type="EMBL" id="GCE12082.1"/>
    </source>
</evidence>